<dbReference type="Proteomes" id="UP000735302">
    <property type="component" value="Unassembled WGS sequence"/>
</dbReference>
<sequence length="279" mass="31853">MSGHNETHEMCTKKCISPVLGHQSSTRQSNGHIVSGGKDAKKHNYHEGCDVEETVLSDVDVSLQGKPGSPAQKMNFQSQDQEINNTKHPNVFKVNDSDESLKDTTVPLERNQNSKRNKQSVIPIAFEENNFGDHADAMLTSSNMNRYRSNSSLDEQMKPKDVWHDSESNKVMELMYRKENAQNMLPDECENDNIQADACRSGQIGEECKESENDNLYNPVAIDSDERSRIRQPFALKLSNLPLCFVNRLCIHHRQQQKIISQKFPFWESNDGEQEKRND</sequence>
<accession>A0AAV3XQB4</accession>
<evidence type="ECO:0000313" key="2">
    <source>
        <dbReference type="EMBL" id="GFN73678.1"/>
    </source>
</evidence>
<organism evidence="2 3">
    <name type="scientific">Plakobranchus ocellatus</name>
    <dbReference type="NCBI Taxonomy" id="259542"/>
    <lineage>
        <taxon>Eukaryota</taxon>
        <taxon>Metazoa</taxon>
        <taxon>Spiralia</taxon>
        <taxon>Lophotrochozoa</taxon>
        <taxon>Mollusca</taxon>
        <taxon>Gastropoda</taxon>
        <taxon>Heterobranchia</taxon>
        <taxon>Euthyneura</taxon>
        <taxon>Panpulmonata</taxon>
        <taxon>Sacoglossa</taxon>
        <taxon>Placobranchoidea</taxon>
        <taxon>Plakobranchidae</taxon>
        <taxon>Plakobranchus</taxon>
    </lineage>
</organism>
<feature type="region of interest" description="Disordered" evidence="1">
    <location>
        <begin position="21"/>
        <end position="41"/>
    </location>
</feature>
<dbReference type="AlphaFoldDB" id="A0AAV3XQB4"/>
<comment type="caution">
    <text evidence="2">The sequence shown here is derived from an EMBL/GenBank/DDBJ whole genome shotgun (WGS) entry which is preliminary data.</text>
</comment>
<keyword evidence="3" id="KW-1185">Reference proteome</keyword>
<protein>
    <submittedName>
        <fullName evidence="2">Uncharacterized protein</fullName>
    </submittedName>
</protein>
<proteinExistence type="predicted"/>
<reference evidence="2 3" key="1">
    <citation type="journal article" date="2021" name="Elife">
        <title>Chloroplast acquisition without the gene transfer in kleptoplastic sea slugs, Plakobranchus ocellatus.</title>
        <authorList>
            <person name="Maeda T."/>
            <person name="Takahashi S."/>
            <person name="Yoshida T."/>
            <person name="Shimamura S."/>
            <person name="Takaki Y."/>
            <person name="Nagai Y."/>
            <person name="Toyoda A."/>
            <person name="Suzuki Y."/>
            <person name="Arimoto A."/>
            <person name="Ishii H."/>
            <person name="Satoh N."/>
            <person name="Nishiyama T."/>
            <person name="Hasebe M."/>
            <person name="Maruyama T."/>
            <person name="Minagawa J."/>
            <person name="Obokata J."/>
            <person name="Shigenobu S."/>
        </authorList>
    </citation>
    <scope>NUCLEOTIDE SEQUENCE [LARGE SCALE GENOMIC DNA]</scope>
</reference>
<gene>
    <name evidence="2" type="ORF">PoB_000018400</name>
</gene>
<feature type="compositionally biased region" description="Polar residues" evidence="1">
    <location>
        <begin position="22"/>
        <end position="32"/>
    </location>
</feature>
<evidence type="ECO:0000256" key="1">
    <source>
        <dbReference type="SAM" id="MobiDB-lite"/>
    </source>
</evidence>
<dbReference type="EMBL" id="BLXT01000021">
    <property type="protein sequence ID" value="GFN73678.1"/>
    <property type="molecule type" value="Genomic_DNA"/>
</dbReference>
<evidence type="ECO:0000313" key="3">
    <source>
        <dbReference type="Proteomes" id="UP000735302"/>
    </source>
</evidence>
<name>A0AAV3XQB4_9GAST</name>